<feature type="non-terminal residue" evidence="3">
    <location>
        <position position="146"/>
    </location>
</feature>
<feature type="compositionally biased region" description="Polar residues" evidence="1">
    <location>
        <begin position="38"/>
        <end position="53"/>
    </location>
</feature>
<comment type="caution">
    <text evidence="3">The sequence shown here is derived from an EMBL/GenBank/DDBJ whole genome shotgun (WGS) entry which is preliminary data.</text>
</comment>
<gene>
    <name evidence="3" type="ORF">HK100_007677</name>
</gene>
<evidence type="ECO:0000256" key="2">
    <source>
        <dbReference type="SAM" id="Phobius"/>
    </source>
</evidence>
<dbReference type="EMBL" id="JADGJH010003637">
    <property type="protein sequence ID" value="KAJ3089690.1"/>
    <property type="molecule type" value="Genomic_DNA"/>
</dbReference>
<feature type="transmembrane region" description="Helical" evidence="2">
    <location>
        <begin position="126"/>
        <end position="145"/>
    </location>
</feature>
<protein>
    <submittedName>
        <fullName evidence="3">Uncharacterized protein</fullName>
    </submittedName>
</protein>
<name>A0AAD5X6S4_9FUNG</name>
<proteinExistence type="predicted"/>
<evidence type="ECO:0000313" key="3">
    <source>
        <dbReference type="EMBL" id="KAJ3089690.1"/>
    </source>
</evidence>
<sequence>VVDETVPEAIPEPPKSKLELKQEKGISLLKQLEERQTSNETPSDANDTIPTQKTRARRSIPKHGIVMENEPRYDVLPHNADIGNNTHTNTLRDQLPSRRHGKAAAMRRGNVLFGRRKEPQSQLHDAFFWVFTGMWIMFGGFLLLAV</sequence>
<feature type="compositionally biased region" description="Polar residues" evidence="1">
    <location>
        <begin position="82"/>
        <end position="92"/>
    </location>
</feature>
<reference evidence="3" key="1">
    <citation type="submission" date="2020-05" db="EMBL/GenBank/DDBJ databases">
        <title>Phylogenomic resolution of chytrid fungi.</title>
        <authorList>
            <person name="Stajich J.E."/>
            <person name="Amses K."/>
            <person name="Simmons R."/>
            <person name="Seto K."/>
            <person name="Myers J."/>
            <person name="Bonds A."/>
            <person name="Quandt C.A."/>
            <person name="Barry K."/>
            <person name="Liu P."/>
            <person name="Grigoriev I."/>
            <person name="Longcore J.E."/>
            <person name="James T.Y."/>
        </authorList>
    </citation>
    <scope>NUCLEOTIDE SEQUENCE</scope>
    <source>
        <strain evidence="3">JEL0513</strain>
    </source>
</reference>
<dbReference type="AlphaFoldDB" id="A0AAD5X6S4"/>
<organism evidence="3 4">
    <name type="scientific">Physocladia obscura</name>
    <dbReference type="NCBI Taxonomy" id="109957"/>
    <lineage>
        <taxon>Eukaryota</taxon>
        <taxon>Fungi</taxon>
        <taxon>Fungi incertae sedis</taxon>
        <taxon>Chytridiomycota</taxon>
        <taxon>Chytridiomycota incertae sedis</taxon>
        <taxon>Chytridiomycetes</taxon>
        <taxon>Chytridiales</taxon>
        <taxon>Chytriomycetaceae</taxon>
        <taxon>Physocladia</taxon>
    </lineage>
</organism>
<keyword evidence="2" id="KW-1133">Transmembrane helix</keyword>
<feature type="compositionally biased region" description="Basic and acidic residues" evidence="1">
    <location>
        <begin position="14"/>
        <end position="24"/>
    </location>
</feature>
<evidence type="ECO:0000313" key="4">
    <source>
        <dbReference type="Proteomes" id="UP001211907"/>
    </source>
</evidence>
<accession>A0AAD5X6S4</accession>
<keyword evidence="2" id="KW-0472">Membrane</keyword>
<keyword evidence="4" id="KW-1185">Reference proteome</keyword>
<keyword evidence="2" id="KW-0812">Transmembrane</keyword>
<feature type="region of interest" description="Disordered" evidence="1">
    <location>
        <begin position="1"/>
        <end position="103"/>
    </location>
</feature>
<dbReference type="Proteomes" id="UP001211907">
    <property type="component" value="Unassembled WGS sequence"/>
</dbReference>
<evidence type="ECO:0000256" key="1">
    <source>
        <dbReference type="SAM" id="MobiDB-lite"/>
    </source>
</evidence>